<dbReference type="STRING" id="623281.SAMN05421747_11211"/>
<dbReference type="SUPFAM" id="SSF54909">
    <property type="entry name" value="Dimeric alpha+beta barrel"/>
    <property type="match status" value="1"/>
</dbReference>
<dbReference type="OrthoDB" id="1430580at2"/>
<organism evidence="1 2">
    <name type="scientific">Parapedobacter composti</name>
    <dbReference type="NCBI Taxonomy" id="623281"/>
    <lineage>
        <taxon>Bacteria</taxon>
        <taxon>Pseudomonadati</taxon>
        <taxon>Bacteroidota</taxon>
        <taxon>Sphingobacteriia</taxon>
        <taxon>Sphingobacteriales</taxon>
        <taxon>Sphingobacteriaceae</taxon>
        <taxon>Parapedobacter</taxon>
    </lineage>
</organism>
<evidence type="ECO:0000313" key="2">
    <source>
        <dbReference type="Proteomes" id="UP000199577"/>
    </source>
</evidence>
<sequence length="118" mass="14298">MERYVLTLDLQDDARLIAEYERWHQEVWPEIKESIFGSGIRRMEIYRFSNRLVMVMETDDGFSFEQKAEADAANPRVQEWEQLMWTYQRPVRGANPGEKWVLMDKIFELSRLDIEHER</sequence>
<protein>
    <submittedName>
        <fullName evidence="1">L-rhamnose mutarotase</fullName>
    </submittedName>
</protein>
<dbReference type="InterPro" id="IPR008000">
    <property type="entry name" value="Rham/fucose_mutarotase"/>
</dbReference>
<name>A0A1I1JQ51_9SPHI</name>
<dbReference type="AlphaFoldDB" id="A0A1I1JQ51"/>
<dbReference type="PANTHER" id="PTHR43239:SF1">
    <property type="entry name" value="UPF0734 PROTEIN DDB_G0273871_DDB_G0273177"/>
    <property type="match status" value="1"/>
</dbReference>
<dbReference type="Pfam" id="PF05336">
    <property type="entry name" value="rhaM"/>
    <property type="match status" value="1"/>
</dbReference>
<evidence type="ECO:0000313" key="1">
    <source>
        <dbReference type="EMBL" id="SFC47500.1"/>
    </source>
</evidence>
<dbReference type="PANTHER" id="PTHR43239">
    <property type="entry name" value="UPF0734 PROTEIN DDB_G0273871/DDB_G0273177"/>
    <property type="match status" value="1"/>
</dbReference>
<dbReference type="RefSeq" id="WP_090973988.1">
    <property type="nucleotide sequence ID" value="NZ_FOLL01000012.1"/>
</dbReference>
<dbReference type="Gene3D" id="3.30.70.100">
    <property type="match status" value="1"/>
</dbReference>
<dbReference type="EMBL" id="FOLL01000012">
    <property type="protein sequence ID" value="SFC47500.1"/>
    <property type="molecule type" value="Genomic_DNA"/>
</dbReference>
<dbReference type="Proteomes" id="UP000199577">
    <property type="component" value="Unassembled WGS sequence"/>
</dbReference>
<dbReference type="GO" id="GO:0016857">
    <property type="term" value="F:racemase and epimerase activity, acting on carbohydrates and derivatives"/>
    <property type="evidence" value="ECO:0007669"/>
    <property type="project" value="InterPro"/>
</dbReference>
<accession>A0A1I1JQ51</accession>
<proteinExistence type="predicted"/>
<reference evidence="1 2" key="1">
    <citation type="submission" date="2016-10" db="EMBL/GenBank/DDBJ databases">
        <authorList>
            <person name="de Groot N.N."/>
        </authorList>
    </citation>
    <scope>NUCLEOTIDE SEQUENCE [LARGE SCALE GENOMIC DNA]</scope>
    <source>
        <strain evidence="1 2">DSM 22900</strain>
    </source>
</reference>
<keyword evidence="2" id="KW-1185">Reference proteome</keyword>
<gene>
    <name evidence="1" type="ORF">SAMN05421747_11211</name>
</gene>
<dbReference type="InterPro" id="IPR052996">
    <property type="entry name" value="Carb_Metab_Mutarotase"/>
</dbReference>
<dbReference type="InterPro" id="IPR011008">
    <property type="entry name" value="Dimeric_a/b-barrel"/>
</dbReference>